<comment type="subcellular location">
    <subcellularLocation>
        <location evidence="1">Cell inner membrane</location>
        <topology evidence="1">Multi-pass membrane protein</topology>
    </subcellularLocation>
</comment>
<evidence type="ECO:0000256" key="2">
    <source>
        <dbReference type="ARBA" id="ARBA00022475"/>
    </source>
</evidence>
<accession>X1TMG6</accession>
<protein>
    <recommendedName>
        <fullName evidence="8">TRAP C4-dicarboxylate transport system permease DctM subunit domain-containing protein</fullName>
    </recommendedName>
</protein>
<keyword evidence="5 7" id="KW-1133">Transmembrane helix</keyword>
<reference evidence="9" key="1">
    <citation type="journal article" date="2014" name="Front. Microbiol.">
        <title>High frequency of phylogenetically diverse reductive dehalogenase-homologous genes in deep subseafloor sedimentary metagenomes.</title>
        <authorList>
            <person name="Kawai M."/>
            <person name="Futagami T."/>
            <person name="Toyoda A."/>
            <person name="Takaki Y."/>
            <person name="Nishi S."/>
            <person name="Hori S."/>
            <person name="Arai W."/>
            <person name="Tsubouchi T."/>
            <person name="Morono Y."/>
            <person name="Uchiyama I."/>
            <person name="Ito T."/>
            <person name="Fujiyama A."/>
            <person name="Inagaki F."/>
            <person name="Takami H."/>
        </authorList>
    </citation>
    <scope>NUCLEOTIDE SEQUENCE</scope>
    <source>
        <strain evidence="9">Expedition CK06-06</strain>
    </source>
</reference>
<keyword evidence="6 7" id="KW-0472">Membrane</keyword>
<evidence type="ECO:0000256" key="6">
    <source>
        <dbReference type="ARBA" id="ARBA00023136"/>
    </source>
</evidence>
<name>X1TMG6_9ZZZZ</name>
<dbReference type="EMBL" id="BARW01008170">
    <property type="protein sequence ID" value="GAI81244.1"/>
    <property type="molecule type" value="Genomic_DNA"/>
</dbReference>
<dbReference type="AlphaFoldDB" id="X1TMG6"/>
<keyword evidence="3" id="KW-0997">Cell inner membrane</keyword>
<feature type="transmembrane region" description="Helical" evidence="7">
    <location>
        <begin position="6"/>
        <end position="39"/>
    </location>
</feature>
<sequence>MDISLIVGIILILGFMLFFVGIGMQVFASMVSAGILGAYFLLDTMNMVPFIPFSSADKWSLAAIPLFVFMGAICLHGGISEGLYRGASILLGGLRGGLLHTNIVACAIFSSISGSTTATAVTIGSIALPELNKRKYSEKITIGSLAAGSILGSMIPPSTVFIIYGSMTNTSIGKLFFGGLIPGLILTALYMVTILIWVTLQPGS</sequence>
<evidence type="ECO:0000256" key="1">
    <source>
        <dbReference type="ARBA" id="ARBA00004429"/>
    </source>
</evidence>
<feature type="transmembrane region" description="Helical" evidence="7">
    <location>
        <begin position="59"/>
        <end position="79"/>
    </location>
</feature>
<evidence type="ECO:0000256" key="7">
    <source>
        <dbReference type="SAM" id="Phobius"/>
    </source>
</evidence>
<dbReference type="Pfam" id="PF06808">
    <property type="entry name" value="DctM"/>
    <property type="match status" value="1"/>
</dbReference>
<feature type="transmembrane region" description="Helical" evidence="7">
    <location>
        <begin position="140"/>
        <end position="164"/>
    </location>
</feature>
<dbReference type="InterPro" id="IPR004681">
    <property type="entry name" value="TRAP_DctM"/>
</dbReference>
<evidence type="ECO:0000256" key="5">
    <source>
        <dbReference type="ARBA" id="ARBA00022989"/>
    </source>
</evidence>
<organism evidence="9">
    <name type="scientific">marine sediment metagenome</name>
    <dbReference type="NCBI Taxonomy" id="412755"/>
    <lineage>
        <taxon>unclassified sequences</taxon>
        <taxon>metagenomes</taxon>
        <taxon>ecological metagenomes</taxon>
    </lineage>
</organism>
<feature type="domain" description="TRAP C4-dicarboxylate transport system permease DctM subunit" evidence="8">
    <location>
        <begin position="14"/>
        <end position="196"/>
    </location>
</feature>
<feature type="transmembrane region" description="Helical" evidence="7">
    <location>
        <begin position="99"/>
        <end position="128"/>
    </location>
</feature>
<dbReference type="GO" id="GO:0022857">
    <property type="term" value="F:transmembrane transporter activity"/>
    <property type="evidence" value="ECO:0007669"/>
    <property type="project" value="TreeGrafter"/>
</dbReference>
<dbReference type="GO" id="GO:0005886">
    <property type="term" value="C:plasma membrane"/>
    <property type="evidence" value="ECO:0007669"/>
    <property type="project" value="UniProtKB-SubCell"/>
</dbReference>
<gene>
    <name evidence="9" type="ORF">S12H4_16829</name>
</gene>
<feature type="transmembrane region" description="Helical" evidence="7">
    <location>
        <begin position="176"/>
        <end position="200"/>
    </location>
</feature>
<keyword evidence="4 7" id="KW-0812">Transmembrane</keyword>
<dbReference type="PANTHER" id="PTHR33362:SF5">
    <property type="entry name" value="C4-DICARBOXYLATE TRAP TRANSPORTER LARGE PERMEASE PROTEIN DCTM"/>
    <property type="match status" value="1"/>
</dbReference>
<comment type="caution">
    <text evidence="9">The sequence shown here is derived from an EMBL/GenBank/DDBJ whole genome shotgun (WGS) entry which is preliminary data.</text>
</comment>
<dbReference type="PANTHER" id="PTHR33362">
    <property type="entry name" value="SIALIC ACID TRAP TRANSPORTER PERMEASE PROTEIN SIAT-RELATED"/>
    <property type="match status" value="1"/>
</dbReference>
<evidence type="ECO:0000256" key="3">
    <source>
        <dbReference type="ARBA" id="ARBA00022519"/>
    </source>
</evidence>
<keyword evidence="2" id="KW-1003">Cell membrane</keyword>
<evidence type="ECO:0000256" key="4">
    <source>
        <dbReference type="ARBA" id="ARBA00022692"/>
    </source>
</evidence>
<evidence type="ECO:0000313" key="9">
    <source>
        <dbReference type="EMBL" id="GAI81244.1"/>
    </source>
</evidence>
<proteinExistence type="predicted"/>
<evidence type="ECO:0000259" key="8">
    <source>
        <dbReference type="Pfam" id="PF06808"/>
    </source>
</evidence>
<feature type="non-terminal residue" evidence="9">
    <location>
        <position position="204"/>
    </location>
</feature>
<dbReference type="InterPro" id="IPR010656">
    <property type="entry name" value="DctM"/>
</dbReference>